<proteinExistence type="predicted"/>
<dbReference type="InterPro" id="IPR006059">
    <property type="entry name" value="SBP"/>
</dbReference>
<dbReference type="CDD" id="cd13589">
    <property type="entry name" value="PBP2_polyamine_RpCGA009"/>
    <property type="match status" value="1"/>
</dbReference>
<feature type="chain" id="PRO_5006903890" evidence="2">
    <location>
        <begin position="20"/>
        <end position="352"/>
    </location>
</feature>
<dbReference type="RefSeq" id="WP_058420300.1">
    <property type="nucleotide sequence ID" value="NZ_LKEF01000019.1"/>
</dbReference>
<feature type="signal peptide" evidence="2">
    <location>
        <begin position="1"/>
        <end position="19"/>
    </location>
</feature>
<evidence type="ECO:0000313" key="4">
    <source>
        <dbReference type="Proteomes" id="UP000054197"/>
    </source>
</evidence>
<keyword evidence="1 2" id="KW-0732">Signal</keyword>
<dbReference type="PANTHER" id="PTHR30222">
    <property type="entry name" value="SPERMIDINE/PUTRESCINE-BINDING PERIPLASMIC PROTEIN"/>
    <property type="match status" value="1"/>
</dbReference>
<dbReference type="AlphaFoldDB" id="A0A0W0HVN5"/>
<gene>
    <name evidence="3" type="ORF">AO063_23110</name>
</gene>
<evidence type="ECO:0000256" key="1">
    <source>
        <dbReference type="ARBA" id="ARBA00022729"/>
    </source>
</evidence>
<reference evidence="3 4" key="1">
    <citation type="submission" date="2015-09" db="EMBL/GenBank/DDBJ databases">
        <title>Genome sequence of ICMP 11288.</title>
        <authorList>
            <person name="Visnovsky S."/>
            <person name="Lu A."/>
            <person name="Panda P."/>
            <person name="Pitman A."/>
        </authorList>
    </citation>
    <scope>NUCLEOTIDE SEQUENCE [LARGE SCALE GENOMIC DNA]</scope>
    <source>
        <strain evidence="3 4">ICMP 11288</strain>
    </source>
</reference>
<accession>A0A0W0HVN5</accession>
<dbReference type="Gene3D" id="3.40.190.10">
    <property type="entry name" value="Periplasmic binding protein-like II"/>
    <property type="match status" value="2"/>
</dbReference>
<dbReference type="SUPFAM" id="SSF53850">
    <property type="entry name" value="Periplasmic binding protein-like II"/>
    <property type="match status" value="1"/>
</dbReference>
<evidence type="ECO:0000256" key="2">
    <source>
        <dbReference type="SAM" id="SignalP"/>
    </source>
</evidence>
<dbReference type="PANTHER" id="PTHR30222:SF2">
    <property type="entry name" value="ABC TRANSPORTER SUBSTRATE-BINDING PROTEIN"/>
    <property type="match status" value="1"/>
</dbReference>
<evidence type="ECO:0000313" key="3">
    <source>
        <dbReference type="EMBL" id="KTB64911.1"/>
    </source>
</evidence>
<dbReference type="Proteomes" id="UP000054197">
    <property type="component" value="Unassembled WGS sequence"/>
</dbReference>
<name>A0A0W0HVN5_PSEFL</name>
<dbReference type="Pfam" id="PF13416">
    <property type="entry name" value="SBP_bac_8"/>
    <property type="match status" value="1"/>
</dbReference>
<protein>
    <submittedName>
        <fullName evidence="3">Spermidine/putrescine ABC transporter substrate-binding protein</fullName>
    </submittedName>
</protein>
<dbReference type="EMBL" id="LKEF01000019">
    <property type="protein sequence ID" value="KTB64911.1"/>
    <property type="molecule type" value="Genomic_DNA"/>
</dbReference>
<sequence length="352" mass="38504">MKKMLICAVTSLACVSAMAQENLTIVTYGGSLAAAQTKAAIKPFSEKTGVKTTLEDYSGGIAQLKAQVDTKNVTWDVVDMELPDAVRACNAGLFERINPSKDLEAGAGGAPVDVDFISGAVTDCAVANIIWSTAVAYNVNAFKGEQPATLKDFFDLNKFPGKRGLRKAPQGTLEWALLADGVPRNEVYSTLETEAGIERAFAKLDSIKSQVIWWEAGAQPPQLLADGQVVMTSAWNGRIWTAQTQEKQPFKIIWDGQLYDMDVWAVPAGSKNKARAMEFLKFATSTPVLAEQSKYIAYGPTRKSSQALVSEEMKPHLPTSPENFKTALQMNAEWWGDHADELNERFNAWLTK</sequence>
<organism evidence="3 4">
    <name type="scientific">Pseudomonas fluorescens ICMP 11288</name>
    <dbReference type="NCBI Taxonomy" id="1198309"/>
    <lineage>
        <taxon>Bacteria</taxon>
        <taxon>Pseudomonadati</taxon>
        <taxon>Pseudomonadota</taxon>
        <taxon>Gammaproteobacteria</taxon>
        <taxon>Pseudomonadales</taxon>
        <taxon>Pseudomonadaceae</taxon>
        <taxon>Pseudomonas</taxon>
    </lineage>
</organism>
<comment type="caution">
    <text evidence="3">The sequence shown here is derived from an EMBL/GenBank/DDBJ whole genome shotgun (WGS) entry which is preliminary data.</text>
</comment>